<keyword evidence="4" id="KW-1185">Reference proteome</keyword>
<dbReference type="Pfam" id="PF10135">
    <property type="entry name" value="Rod-binding"/>
    <property type="match status" value="1"/>
</dbReference>
<comment type="caution">
    <text evidence="3">The sequence shown here is derived from an EMBL/GenBank/DDBJ whole genome shotgun (WGS) entry which is preliminary data.</text>
</comment>
<feature type="region of interest" description="Disordered" evidence="1">
    <location>
        <begin position="1"/>
        <end position="20"/>
    </location>
</feature>
<reference evidence="4" key="1">
    <citation type="journal article" date="2019" name="Int. J. Syst. Evol. Microbiol.">
        <title>The Global Catalogue of Microorganisms (GCM) 10K type strain sequencing project: providing services to taxonomists for standard genome sequencing and annotation.</title>
        <authorList>
            <consortium name="The Broad Institute Genomics Platform"/>
            <consortium name="The Broad Institute Genome Sequencing Center for Infectious Disease"/>
            <person name="Wu L."/>
            <person name="Ma J."/>
        </authorList>
    </citation>
    <scope>NUCLEOTIDE SEQUENCE [LARGE SCALE GENOMIC DNA]</scope>
    <source>
        <strain evidence="4">KCTC 52366</strain>
    </source>
</reference>
<name>A0ABV7GJ08_9RHOB</name>
<proteinExistence type="predicted"/>
<evidence type="ECO:0000313" key="3">
    <source>
        <dbReference type="EMBL" id="MFC3141558.1"/>
    </source>
</evidence>
<evidence type="ECO:0000256" key="1">
    <source>
        <dbReference type="SAM" id="MobiDB-lite"/>
    </source>
</evidence>
<dbReference type="InterPro" id="IPR019301">
    <property type="entry name" value="Flagellar_prot_FlgJ_N"/>
</dbReference>
<feature type="domain" description="Flagellar protein FlgJ N-terminal" evidence="2">
    <location>
        <begin position="40"/>
        <end position="87"/>
    </location>
</feature>
<gene>
    <name evidence="3" type="ORF">ACFOGP_02505</name>
</gene>
<dbReference type="RefSeq" id="WP_275632183.1">
    <property type="nucleotide sequence ID" value="NZ_JARGYD010000002.1"/>
</dbReference>
<evidence type="ECO:0000259" key="2">
    <source>
        <dbReference type="Pfam" id="PF10135"/>
    </source>
</evidence>
<organism evidence="3 4">
    <name type="scientific">Psychromarinibacter halotolerans</name>
    <dbReference type="NCBI Taxonomy" id="1775175"/>
    <lineage>
        <taxon>Bacteria</taxon>
        <taxon>Pseudomonadati</taxon>
        <taxon>Pseudomonadota</taxon>
        <taxon>Alphaproteobacteria</taxon>
        <taxon>Rhodobacterales</taxon>
        <taxon>Paracoccaceae</taxon>
        <taxon>Psychromarinibacter</taxon>
    </lineage>
</organism>
<dbReference type="EMBL" id="JBHRTB010000010">
    <property type="protein sequence ID" value="MFC3141558.1"/>
    <property type="molecule type" value="Genomic_DNA"/>
</dbReference>
<evidence type="ECO:0000313" key="4">
    <source>
        <dbReference type="Proteomes" id="UP001595632"/>
    </source>
</evidence>
<dbReference type="Proteomes" id="UP001595632">
    <property type="component" value="Unassembled WGS sequence"/>
</dbReference>
<accession>A0ABV7GJ08</accession>
<protein>
    <submittedName>
        <fullName evidence="3">Rod-binding protein</fullName>
    </submittedName>
</protein>
<sequence>MQGIEGPPVQPVIRPASQNESDIRLRDAARALEATFLAEMLKAARFGEARDAFGGGVGEDQFSSFLVQAQAQEMVAAGGIGLAESLFESLKEQRDGPV</sequence>